<dbReference type="PANTHER" id="PTHR19965">
    <property type="entry name" value="RNA AND EXPORT FACTOR BINDING PROTEIN"/>
    <property type="match status" value="1"/>
</dbReference>
<dbReference type="InterPro" id="IPR000504">
    <property type="entry name" value="RRM_dom"/>
</dbReference>
<dbReference type="GO" id="GO:0003729">
    <property type="term" value="F:mRNA binding"/>
    <property type="evidence" value="ECO:0007669"/>
    <property type="project" value="TreeGrafter"/>
</dbReference>
<dbReference type="PROSITE" id="PS50102">
    <property type="entry name" value="RRM"/>
    <property type="match status" value="1"/>
</dbReference>
<dbReference type="VEuPathDB" id="PiroplasmaDB:BBBOND_0101310"/>
<dbReference type="InterPro" id="IPR012677">
    <property type="entry name" value="Nucleotide-bd_a/b_plait_sf"/>
</dbReference>
<dbReference type="STRING" id="5866.A0A061D131"/>
<gene>
    <name evidence="5" type="ORF">BBBOND_0101310</name>
</gene>
<reference evidence="6" key="1">
    <citation type="journal article" date="2014" name="Nucleic Acids Res.">
        <title>The evolutionary dynamics of variant antigen genes in Babesia reveal a history of genomic innovation underlying host-parasite interaction.</title>
        <authorList>
            <person name="Jackson A.P."/>
            <person name="Otto T.D."/>
            <person name="Darby A."/>
            <person name="Ramaprasad A."/>
            <person name="Xia D."/>
            <person name="Echaide I.E."/>
            <person name="Farber M."/>
            <person name="Gahlot S."/>
            <person name="Gamble J."/>
            <person name="Gupta D."/>
            <person name="Gupta Y."/>
            <person name="Jackson L."/>
            <person name="Malandrin L."/>
            <person name="Malas T.B."/>
            <person name="Moussa E."/>
            <person name="Nair M."/>
            <person name="Reid A.J."/>
            <person name="Sanders M."/>
            <person name="Sharma J."/>
            <person name="Tracey A."/>
            <person name="Quail M.A."/>
            <person name="Weir W."/>
            <person name="Wastling J.M."/>
            <person name="Hall N."/>
            <person name="Willadsen P."/>
            <person name="Lingelbach K."/>
            <person name="Shiels B."/>
            <person name="Tait A."/>
            <person name="Berriman M."/>
            <person name="Allred D.R."/>
            <person name="Pain A."/>
        </authorList>
    </citation>
    <scope>NUCLEOTIDE SEQUENCE [LARGE SCALE GENOMIC DNA]</scope>
    <source>
        <strain evidence="6">Bond</strain>
    </source>
</reference>
<dbReference type="PANTHER" id="PTHR19965:SF35">
    <property type="entry name" value="RNA ANNEALING PROTEIN YRA1"/>
    <property type="match status" value="1"/>
</dbReference>
<feature type="domain" description="RRM" evidence="4">
    <location>
        <begin position="190"/>
        <end position="262"/>
    </location>
</feature>
<dbReference type="InterPro" id="IPR051229">
    <property type="entry name" value="ALYREF_mRNA_export"/>
</dbReference>
<feature type="region of interest" description="Disordered" evidence="3">
    <location>
        <begin position="24"/>
        <end position="58"/>
    </location>
</feature>
<evidence type="ECO:0000313" key="6">
    <source>
        <dbReference type="Proteomes" id="UP000033188"/>
    </source>
</evidence>
<name>A0A061D131_BABBI</name>
<evidence type="ECO:0000256" key="1">
    <source>
        <dbReference type="ARBA" id="ARBA00022884"/>
    </source>
</evidence>
<feature type="region of interest" description="Disordered" evidence="3">
    <location>
        <begin position="269"/>
        <end position="290"/>
    </location>
</feature>
<evidence type="ECO:0000256" key="3">
    <source>
        <dbReference type="SAM" id="MobiDB-lite"/>
    </source>
</evidence>
<dbReference type="Proteomes" id="UP000033188">
    <property type="component" value="Chromosome 1"/>
</dbReference>
<dbReference type="CDD" id="cd12418">
    <property type="entry name" value="RRM_Aly_REF_like"/>
    <property type="match status" value="1"/>
</dbReference>
<dbReference type="RefSeq" id="XP_012765988.1">
    <property type="nucleotide sequence ID" value="XM_012910534.1"/>
</dbReference>
<accession>A0A061D131</accession>
<dbReference type="AlphaFoldDB" id="A0A061D131"/>
<protein>
    <submittedName>
        <fullName evidence="5">THO complex subunit 4</fullName>
    </submittedName>
</protein>
<dbReference type="Gene3D" id="3.30.70.330">
    <property type="match status" value="1"/>
</dbReference>
<dbReference type="Pfam" id="PF00076">
    <property type="entry name" value="RRM_1"/>
    <property type="match status" value="1"/>
</dbReference>
<dbReference type="InterPro" id="IPR035979">
    <property type="entry name" value="RBD_domain_sf"/>
</dbReference>
<dbReference type="GeneID" id="24562343"/>
<organism evidence="5 6">
    <name type="scientific">Babesia bigemina</name>
    <dbReference type="NCBI Taxonomy" id="5866"/>
    <lineage>
        <taxon>Eukaryota</taxon>
        <taxon>Sar</taxon>
        <taxon>Alveolata</taxon>
        <taxon>Apicomplexa</taxon>
        <taxon>Aconoidasida</taxon>
        <taxon>Piroplasmida</taxon>
        <taxon>Babesiidae</taxon>
        <taxon>Babesia</taxon>
    </lineage>
</organism>
<proteinExistence type="predicted"/>
<dbReference type="EMBL" id="LK391707">
    <property type="protein sequence ID" value="CDR93802.1"/>
    <property type="molecule type" value="Genomic_DNA"/>
</dbReference>
<dbReference type="KEGG" id="bbig:BBBOND_0101310"/>
<feature type="compositionally biased region" description="Polar residues" evidence="3">
    <location>
        <begin position="105"/>
        <end position="123"/>
    </location>
</feature>
<feature type="compositionally biased region" description="Basic and acidic residues" evidence="3">
    <location>
        <begin position="127"/>
        <end position="143"/>
    </location>
</feature>
<evidence type="ECO:0000259" key="4">
    <source>
        <dbReference type="PROSITE" id="PS50102"/>
    </source>
</evidence>
<keyword evidence="1 2" id="KW-0694">RNA-binding</keyword>
<evidence type="ECO:0000313" key="5">
    <source>
        <dbReference type="EMBL" id="CDR93802.1"/>
    </source>
</evidence>
<dbReference type="GO" id="GO:0006406">
    <property type="term" value="P:mRNA export from nucleus"/>
    <property type="evidence" value="ECO:0007669"/>
    <property type="project" value="TreeGrafter"/>
</dbReference>
<feature type="compositionally biased region" description="Low complexity" evidence="3">
    <location>
        <begin position="275"/>
        <end position="290"/>
    </location>
</feature>
<keyword evidence="6" id="KW-1185">Reference proteome</keyword>
<evidence type="ECO:0000256" key="2">
    <source>
        <dbReference type="PROSITE-ProRule" id="PRU00176"/>
    </source>
</evidence>
<dbReference type="SMART" id="SM00360">
    <property type="entry name" value="RRM"/>
    <property type="match status" value="1"/>
</dbReference>
<feature type="compositionally biased region" description="Basic residues" evidence="3">
    <location>
        <begin position="25"/>
        <end position="34"/>
    </location>
</feature>
<sequence length="290" mass="33203">MASNSEVRTSQLLDMALDDVDKVLRRGKGTHKGGRTASRYPEAHNDYQPARNMPRNVRGGHREPMQSYGFSKNSCHEQTPSYGDHRGNFHGQMQPYGDARNDLRGQSQPFGDTRNHFQGQMQSYGDGRNDFREHRSDNREHRGGGYYPRQQYSGPDAPRRERFYPQNYGARPLHVTPYGPSSNEPRPPKFIVRVTNLDHNVSHEQLTRLFASVGEVDKVWIDYDRTARSRGTGGCVFKSMSDAKFAISKYDGIDLSGRPISVYGEYQDIPRQRPRPQNVNRNTNNVKSPW</sequence>
<dbReference type="GO" id="GO:0005634">
    <property type="term" value="C:nucleus"/>
    <property type="evidence" value="ECO:0007669"/>
    <property type="project" value="TreeGrafter"/>
</dbReference>
<dbReference type="SUPFAM" id="SSF54928">
    <property type="entry name" value="RNA-binding domain, RBD"/>
    <property type="match status" value="1"/>
</dbReference>
<dbReference type="OrthoDB" id="1049195at2759"/>
<feature type="region of interest" description="Disordered" evidence="3">
    <location>
        <begin position="105"/>
        <end position="163"/>
    </location>
</feature>